<keyword evidence="6" id="KW-1185">Reference proteome</keyword>
<dbReference type="Gene3D" id="1.25.40.10">
    <property type="entry name" value="Tetratricopeptide repeat domain"/>
    <property type="match status" value="4"/>
</dbReference>
<evidence type="ECO:0000313" key="5">
    <source>
        <dbReference type="EMBL" id="WZN59244.1"/>
    </source>
</evidence>
<feature type="repeat" description="PPR" evidence="2">
    <location>
        <begin position="324"/>
        <end position="354"/>
    </location>
</feature>
<evidence type="ECO:0000313" key="6">
    <source>
        <dbReference type="Proteomes" id="UP001472866"/>
    </source>
</evidence>
<dbReference type="PROSITE" id="PS51375">
    <property type="entry name" value="PPR"/>
    <property type="match status" value="7"/>
</dbReference>
<feature type="repeat" description="PPR" evidence="2">
    <location>
        <begin position="610"/>
        <end position="644"/>
    </location>
</feature>
<dbReference type="InterPro" id="IPR050667">
    <property type="entry name" value="PPR-containing_protein"/>
</dbReference>
<dbReference type="PANTHER" id="PTHR47939:SF13">
    <property type="entry name" value="OS03G0201400 PROTEIN"/>
    <property type="match status" value="1"/>
</dbReference>
<sequence>MAANLRARSGFWASTSSAFPEKNGVLGAALRASAPLRCRAAAEVQRSAFSLFGGSREAVGVVAGHYTARTGLVARAVGVRTSEGEGSGSRSEGRGRNGGRERGKKSAAGGGSAGGRGALYNQFLDLLGQQGIFSLAKAAASRGTRAKAGAGGSKPGKAGQIMKKRSGGKHKNFVEAQRHFYRQCVQQNRLELALEYVETLNEGKAFEERGMGYQGLLACCVRLNALDAAVRVHSEQVELTGGSNAFAYSMLISLAGKVAARSNPGGGGGGPRQKGRGEDVNPTYIHTYLGRGLCDDEEGALPGDPLARYVSHFFEMSVREGCCNVVVCNAVLDAYGRNSHCEEVFKLHQRMRGELGIAENAETFNSLMQTATRAGWYSLVFELRREMESMGIEPSERTVSIMFAAAAKAQQHARGRKGEALGDGGGALSAALQSGVANWAFTVLDSAREGGIEVNNHILSSLFSACASEGKGINRCTKLLFWHMENAGRAAGPNVNVWCSFIKLCGACGEVDLAVQVCERYCDKPLGPYVRSSLCAAIATAAAKAGAGEVEGFERYCDKAIEWHEEAGEGDGGQEMVAANALIHMLVVIGKVQQAFKAYVEMRRRGLAADATTFNSLIWGCGRVGQEQRALKVYDEMVKFGLEPDEVTYGVLLDLYATAGAPDEGMRVFIQMKEAGIVPNVRHYTSLINAYSKAGTQESVERAFLFYKVMKSAGIQATEITLSCLIDACRRASDVDRAFEIFGEIVGDLGVVPGRGTFMHLLKIGKVSGRVEEALDLILALSGGRQETLDALVDALLDERLVAEALKQRSSFTSSESLVDLCLAASEDGLVVEALEIFQQLRRRKEEEQPDEHAMAACHAALTNALGTDQI</sequence>
<dbReference type="InterPro" id="IPR002885">
    <property type="entry name" value="PPR_rpt"/>
</dbReference>
<evidence type="ECO:0000256" key="1">
    <source>
        <dbReference type="ARBA" id="ARBA00022737"/>
    </source>
</evidence>
<accession>A0AAX4P022</accession>
<proteinExistence type="predicted"/>
<protein>
    <submittedName>
        <fullName evidence="5">Pentatricopeptide repeat-containing protein</fullName>
    </submittedName>
</protein>
<feature type="region of interest" description="Disordered" evidence="3">
    <location>
        <begin position="80"/>
        <end position="112"/>
    </location>
</feature>
<dbReference type="InterPro" id="IPR033443">
    <property type="entry name" value="PROP1-like_PPR_dom"/>
</dbReference>
<dbReference type="AlphaFoldDB" id="A0AAX4P022"/>
<dbReference type="Proteomes" id="UP001472866">
    <property type="component" value="Chromosome 01"/>
</dbReference>
<gene>
    <name evidence="5" type="ORF">HKI87_01g07690</name>
</gene>
<dbReference type="EMBL" id="CP151501">
    <property type="protein sequence ID" value="WZN59244.1"/>
    <property type="molecule type" value="Genomic_DNA"/>
</dbReference>
<dbReference type="NCBIfam" id="TIGR00756">
    <property type="entry name" value="PPR"/>
    <property type="match status" value="5"/>
</dbReference>
<feature type="region of interest" description="Disordered" evidence="3">
    <location>
        <begin position="145"/>
        <end position="167"/>
    </location>
</feature>
<feature type="repeat" description="PPR" evidence="2">
    <location>
        <begin position="718"/>
        <end position="753"/>
    </location>
</feature>
<feature type="repeat" description="PPR" evidence="2">
    <location>
        <begin position="360"/>
        <end position="394"/>
    </location>
</feature>
<feature type="repeat" description="PPR" evidence="2">
    <location>
        <begin position="575"/>
        <end position="609"/>
    </location>
</feature>
<evidence type="ECO:0000256" key="3">
    <source>
        <dbReference type="SAM" id="MobiDB-lite"/>
    </source>
</evidence>
<reference evidence="5 6" key="1">
    <citation type="submission" date="2024-03" db="EMBL/GenBank/DDBJ databases">
        <title>Complete genome sequence of the green alga Chloropicon roscoffensis RCC1871.</title>
        <authorList>
            <person name="Lemieux C."/>
            <person name="Pombert J.-F."/>
            <person name="Otis C."/>
            <person name="Turmel M."/>
        </authorList>
    </citation>
    <scope>NUCLEOTIDE SEQUENCE [LARGE SCALE GENOMIC DNA]</scope>
    <source>
        <strain evidence="5 6">RCC1871</strain>
    </source>
</reference>
<dbReference type="InterPro" id="IPR011990">
    <property type="entry name" value="TPR-like_helical_dom_sf"/>
</dbReference>
<feature type="repeat" description="PPR" evidence="2">
    <location>
        <begin position="680"/>
        <end position="717"/>
    </location>
</feature>
<dbReference type="Pfam" id="PF17177">
    <property type="entry name" value="PPR_long"/>
    <property type="match status" value="1"/>
</dbReference>
<evidence type="ECO:0000259" key="4">
    <source>
        <dbReference type="Pfam" id="PF17177"/>
    </source>
</evidence>
<evidence type="ECO:0000256" key="2">
    <source>
        <dbReference type="PROSITE-ProRule" id="PRU00708"/>
    </source>
</evidence>
<keyword evidence="1" id="KW-0677">Repeat</keyword>
<dbReference type="PANTHER" id="PTHR47939">
    <property type="entry name" value="MEMBRANE-ASSOCIATED SALT-INDUCIBLE PROTEIN-LIKE"/>
    <property type="match status" value="1"/>
</dbReference>
<feature type="compositionally biased region" description="Basic and acidic residues" evidence="3">
    <location>
        <begin position="91"/>
        <end position="101"/>
    </location>
</feature>
<name>A0AAX4P022_9CHLO</name>
<feature type="repeat" description="PPR" evidence="2">
    <location>
        <begin position="645"/>
        <end position="679"/>
    </location>
</feature>
<dbReference type="Pfam" id="PF13041">
    <property type="entry name" value="PPR_2"/>
    <property type="match status" value="1"/>
</dbReference>
<feature type="domain" description="PROP1-like PPR" evidence="4">
    <location>
        <begin position="666"/>
        <end position="776"/>
    </location>
</feature>
<organism evidence="5 6">
    <name type="scientific">Chloropicon roscoffensis</name>
    <dbReference type="NCBI Taxonomy" id="1461544"/>
    <lineage>
        <taxon>Eukaryota</taxon>
        <taxon>Viridiplantae</taxon>
        <taxon>Chlorophyta</taxon>
        <taxon>Chloropicophyceae</taxon>
        <taxon>Chloropicales</taxon>
        <taxon>Chloropicaceae</taxon>
        <taxon>Chloropicon</taxon>
    </lineage>
</organism>
<dbReference type="Pfam" id="PF01535">
    <property type="entry name" value="PPR"/>
    <property type="match status" value="3"/>
</dbReference>